<dbReference type="Pfam" id="PF01687">
    <property type="entry name" value="Flavokinase"/>
    <property type="match status" value="1"/>
</dbReference>
<sequence>MDFEKGLPLYVSGKVTTGFGRGSKELGIPTANYSDEVVRSLPTDLETGVYGGWAQVDGGHVHKMVMSVGWNLFYNNKEKTMEIHILHPFDKPFYGAEMKVCVVNYIRPMTDFSSVDELIAAIKTDIQTAQRELDLPQYSKYKNDPYFS</sequence>
<dbReference type="EC" id="2.7.1.26" evidence="3"/>
<evidence type="ECO:0000256" key="5">
    <source>
        <dbReference type="ARBA" id="ARBA00022630"/>
    </source>
</evidence>
<comment type="pathway">
    <text evidence="2">Cofactor biosynthesis; FMN biosynthesis; FMN from riboflavin (ATP route): step 1/1.</text>
</comment>
<keyword evidence="12" id="KW-0067">ATP-binding</keyword>
<dbReference type="GO" id="GO:0009231">
    <property type="term" value="P:riboflavin biosynthetic process"/>
    <property type="evidence" value="ECO:0007669"/>
    <property type="project" value="InterPro"/>
</dbReference>
<dbReference type="SMART" id="SM00904">
    <property type="entry name" value="Flavokinase"/>
    <property type="match status" value="1"/>
</dbReference>
<evidence type="ECO:0000256" key="2">
    <source>
        <dbReference type="ARBA" id="ARBA00005201"/>
    </source>
</evidence>
<protein>
    <recommendedName>
        <fullName evidence="4">Riboflavin kinase</fullName>
        <ecNumber evidence="3">2.7.1.26</ecNumber>
    </recommendedName>
    <alternativeName>
        <fullName evidence="16">ATP:riboflavin 5'-phosphotransferase</fullName>
    </alternativeName>
    <alternativeName>
        <fullName evidence="13">Flavokinase</fullName>
    </alternativeName>
</protein>
<evidence type="ECO:0000256" key="14">
    <source>
        <dbReference type="ARBA" id="ARBA00050912"/>
    </source>
</evidence>
<evidence type="ECO:0000256" key="16">
    <source>
        <dbReference type="ARBA" id="ARBA00077632"/>
    </source>
</evidence>
<comment type="function">
    <text evidence="15">Catalyzes the phosphorylation of riboflavin (vitamin B2) to form flavin-mononucleotide (FMN), hence rate-limiting enzyme in the synthesis of FAD. Essential for TNF-induced reactive oxygen species (ROS) production. Through its interaction with both TNFRSF1A and CYBA, physically and functionally couples TNFRSF1A to NADPH oxidase. TNF-activation of RFK may enhance the incorporation of FAD in NADPH oxidase, a critical step for the assembly and activation of NADPH oxidase.</text>
</comment>
<dbReference type="UniPathway" id="UPA00276">
    <property type="reaction ID" value="UER00406"/>
</dbReference>
<keyword evidence="19" id="KW-1185">Reference proteome</keyword>
<dbReference type="OrthoDB" id="276388at2759"/>
<dbReference type="GO" id="GO:0009398">
    <property type="term" value="P:FMN biosynthetic process"/>
    <property type="evidence" value="ECO:0007669"/>
    <property type="project" value="UniProtKB-UniPathway"/>
</dbReference>
<dbReference type="Proteomes" id="UP000494040">
    <property type="component" value="Unassembled WGS sequence"/>
</dbReference>
<dbReference type="GO" id="GO:0008531">
    <property type="term" value="F:riboflavin kinase activity"/>
    <property type="evidence" value="ECO:0007669"/>
    <property type="project" value="UniProtKB-EC"/>
</dbReference>
<evidence type="ECO:0000256" key="12">
    <source>
        <dbReference type="ARBA" id="ARBA00022840"/>
    </source>
</evidence>
<dbReference type="GO" id="GO:0005524">
    <property type="term" value="F:ATP binding"/>
    <property type="evidence" value="ECO:0007669"/>
    <property type="project" value="UniProtKB-KW"/>
</dbReference>
<keyword evidence="8" id="KW-0479">Metal-binding</keyword>
<evidence type="ECO:0000256" key="6">
    <source>
        <dbReference type="ARBA" id="ARBA00022643"/>
    </source>
</evidence>
<dbReference type="GO" id="GO:0046872">
    <property type="term" value="F:metal ion binding"/>
    <property type="evidence" value="ECO:0007669"/>
    <property type="project" value="UniProtKB-KW"/>
</dbReference>
<evidence type="ECO:0000256" key="4">
    <source>
        <dbReference type="ARBA" id="ARBA00017394"/>
    </source>
</evidence>
<evidence type="ECO:0000256" key="7">
    <source>
        <dbReference type="ARBA" id="ARBA00022679"/>
    </source>
</evidence>
<dbReference type="EnsemblMetazoa" id="XM_014400366.2">
    <property type="protein sequence ID" value="XP_014255852.1"/>
    <property type="gene ID" value="LOC106670229"/>
</dbReference>
<accession>A0A8I6S9U2</accession>
<comment type="catalytic activity">
    <reaction evidence="14">
        <text>riboflavin + ATP = FMN + ADP + H(+)</text>
        <dbReference type="Rhea" id="RHEA:14357"/>
        <dbReference type="ChEBI" id="CHEBI:15378"/>
        <dbReference type="ChEBI" id="CHEBI:30616"/>
        <dbReference type="ChEBI" id="CHEBI:57986"/>
        <dbReference type="ChEBI" id="CHEBI:58210"/>
        <dbReference type="ChEBI" id="CHEBI:456216"/>
        <dbReference type="EC" id="2.7.1.26"/>
    </reaction>
    <physiologicalReaction direction="left-to-right" evidence="14">
        <dbReference type="Rhea" id="RHEA:14358"/>
    </physiologicalReaction>
</comment>
<evidence type="ECO:0000256" key="1">
    <source>
        <dbReference type="ARBA" id="ARBA00001947"/>
    </source>
</evidence>
<gene>
    <name evidence="18" type="primary">106670229</name>
</gene>
<evidence type="ECO:0000256" key="13">
    <source>
        <dbReference type="ARBA" id="ARBA00029789"/>
    </source>
</evidence>
<evidence type="ECO:0000259" key="17">
    <source>
        <dbReference type="SMART" id="SM00904"/>
    </source>
</evidence>
<dbReference type="KEGG" id="clec:106670229"/>
<dbReference type="GO" id="GO:0005739">
    <property type="term" value="C:mitochondrion"/>
    <property type="evidence" value="ECO:0007669"/>
    <property type="project" value="TreeGrafter"/>
</dbReference>
<dbReference type="PANTHER" id="PTHR22749">
    <property type="entry name" value="RIBOFLAVIN KINASE/FMN ADENYLYLTRANSFERASE"/>
    <property type="match status" value="1"/>
</dbReference>
<proteinExistence type="predicted"/>
<dbReference type="InterPro" id="IPR023468">
    <property type="entry name" value="Riboflavin_kinase"/>
</dbReference>
<evidence type="ECO:0000256" key="9">
    <source>
        <dbReference type="ARBA" id="ARBA00022741"/>
    </source>
</evidence>
<comment type="cofactor">
    <cofactor evidence="1">
        <name>Zn(2+)</name>
        <dbReference type="ChEBI" id="CHEBI:29105"/>
    </cofactor>
</comment>
<name>A0A8I6S9U2_CIMLE</name>
<dbReference type="FunFam" id="2.40.30.30:FF:000002">
    <property type="entry name" value="Riboflavin kinase, putative"/>
    <property type="match status" value="1"/>
</dbReference>
<keyword evidence="10" id="KW-0418">Kinase</keyword>
<evidence type="ECO:0000256" key="15">
    <source>
        <dbReference type="ARBA" id="ARBA00054097"/>
    </source>
</evidence>
<dbReference type="SUPFAM" id="SSF82114">
    <property type="entry name" value="Riboflavin kinase-like"/>
    <property type="match status" value="1"/>
</dbReference>
<keyword evidence="9" id="KW-0547">Nucleotide-binding</keyword>
<dbReference type="PANTHER" id="PTHR22749:SF6">
    <property type="entry name" value="RIBOFLAVIN KINASE"/>
    <property type="match status" value="1"/>
</dbReference>
<keyword evidence="5" id="KW-0285">Flavoprotein</keyword>
<dbReference type="Gene3D" id="2.40.30.30">
    <property type="entry name" value="Riboflavin kinase-like"/>
    <property type="match status" value="1"/>
</dbReference>
<dbReference type="InterPro" id="IPR015865">
    <property type="entry name" value="Riboflavin_kinase_bac/euk"/>
</dbReference>
<evidence type="ECO:0000256" key="3">
    <source>
        <dbReference type="ARBA" id="ARBA00012105"/>
    </source>
</evidence>
<keyword evidence="7" id="KW-0808">Transferase</keyword>
<reference evidence="18" key="1">
    <citation type="submission" date="2022-01" db="UniProtKB">
        <authorList>
            <consortium name="EnsemblMetazoa"/>
        </authorList>
    </citation>
    <scope>IDENTIFICATION</scope>
</reference>
<dbReference type="InterPro" id="IPR023465">
    <property type="entry name" value="Riboflavin_kinase_dom_sf"/>
</dbReference>
<evidence type="ECO:0000256" key="8">
    <source>
        <dbReference type="ARBA" id="ARBA00022723"/>
    </source>
</evidence>
<evidence type="ECO:0000256" key="11">
    <source>
        <dbReference type="ARBA" id="ARBA00022833"/>
    </source>
</evidence>
<feature type="domain" description="Riboflavin kinase" evidence="17">
    <location>
        <begin position="4"/>
        <end position="134"/>
    </location>
</feature>
<organism evidence="18 19">
    <name type="scientific">Cimex lectularius</name>
    <name type="common">Bed bug</name>
    <name type="synonym">Acanthia lectularia</name>
    <dbReference type="NCBI Taxonomy" id="79782"/>
    <lineage>
        <taxon>Eukaryota</taxon>
        <taxon>Metazoa</taxon>
        <taxon>Ecdysozoa</taxon>
        <taxon>Arthropoda</taxon>
        <taxon>Hexapoda</taxon>
        <taxon>Insecta</taxon>
        <taxon>Pterygota</taxon>
        <taxon>Neoptera</taxon>
        <taxon>Paraneoptera</taxon>
        <taxon>Hemiptera</taxon>
        <taxon>Heteroptera</taxon>
        <taxon>Panheteroptera</taxon>
        <taxon>Cimicomorpha</taxon>
        <taxon>Cimicidae</taxon>
        <taxon>Cimex</taxon>
    </lineage>
</organism>
<keyword evidence="11" id="KW-0862">Zinc</keyword>
<evidence type="ECO:0000313" key="19">
    <source>
        <dbReference type="Proteomes" id="UP000494040"/>
    </source>
</evidence>
<dbReference type="OMA" id="NGEVHKM"/>
<evidence type="ECO:0000256" key="10">
    <source>
        <dbReference type="ARBA" id="ARBA00022777"/>
    </source>
</evidence>
<keyword evidence="6" id="KW-0288">FMN</keyword>
<dbReference type="AlphaFoldDB" id="A0A8I6S9U2"/>
<evidence type="ECO:0000313" key="18">
    <source>
        <dbReference type="EnsemblMetazoa" id="XP_014255852.1"/>
    </source>
</evidence>